<evidence type="ECO:0000256" key="2">
    <source>
        <dbReference type="ARBA" id="ARBA00023002"/>
    </source>
</evidence>
<gene>
    <name evidence="4" type="ORF">QJV33_05750</name>
</gene>
<evidence type="ECO:0000313" key="5">
    <source>
        <dbReference type="Proteomes" id="UP001431775"/>
    </source>
</evidence>
<dbReference type="InterPro" id="IPR036291">
    <property type="entry name" value="NAD(P)-bd_dom_sf"/>
</dbReference>
<evidence type="ECO:0000256" key="1">
    <source>
        <dbReference type="ARBA" id="ARBA00006484"/>
    </source>
</evidence>
<dbReference type="Pfam" id="PF00106">
    <property type="entry name" value="adh_short"/>
    <property type="match status" value="1"/>
</dbReference>
<dbReference type="Gene3D" id="3.40.50.720">
    <property type="entry name" value="NAD(P)-binding Rossmann-like Domain"/>
    <property type="match status" value="1"/>
</dbReference>
<dbReference type="EMBL" id="JASBAN010000001">
    <property type="protein sequence ID" value="MDI2112789.1"/>
    <property type="molecule type" value="Genomic_DNA"/>
</dbReference>
<keyword evidence="3" id="KW-0472">Membrane</keyword>
<accession>A0ABT6Q7D3</accession>
<evidence type="ECO:0000313" key="4">
    <source>
        <dbReference type="EMBL" id="MDI2112789.1"/>
    </source>
</evidence>
<evidence type="ECO:0000256" key="3">
    <source>
        <dbReference type="SAM" id="Phobius"/>
    </source>
</evidence>
<organism evidence="4 5">
    <name type="scientific">Commensalibacter nepenthis</name>
    <dbReference type="NCBI Taxonomy" id="3043872"/>
    <lineage>
        <taxon>Bacteria</taxon>
        <taxon>Pseudomonadati</taxon>
        <taxon>Pseudomonadota</taxon>
        <taxon>Alphaproteobacteria</taxon>
        <taxon>Acetobacterales</taxon>
        <taxon>Acetobacteraceae</taxon>
    </lineage>
</organism>
<keyword evidence="5" id="KW-1185">Reference proteome</keyword>
<dbReference type="SUPFAM" id="SSF51735">
    <property type="entry name" value="NAD(P)-binding Rossmann-fold domains"/>
    <property type="match status" value="1"/>
</dbReference>
<proteinExistence type="inferred from homology"/>
<sequence length="268" mass="29381">MMRNKTFHSILITGASSGVGRVVALYLAAPDVRLFLGGRNQTNLEKVADECKSLGAVVEMKSLDVCDRQGMEEWIYSVGHLDFVLACAGVSIGTVDATSQHTLPESSDKIRQIMRTNIDGVLNTVLPAIEVMRQQNLNSDDIRGRIAAVASVAGFVNSAWAPSYCASKSAVDRFMVSSGGSLEKLDIYLSSICCGFIRTPMTANHKFKMPGLMDADTAAKLIVQGVLSKKRRIIFPVWMVVLARMIDLLPVTLLEKLYLPYLEKNHKN</sequence>
<keyword evidence="3" id="KW-0812">Transmembrane</keyword>
<dbReference type="PANTHER" id="PTHR44196:SF1">
    <property type="entry name" value="DEHYDROGENASE_REDUCTASE SDR FAMILY MEMBER 7B"/>
    <property type="match status" value="1"/>
</dbReference>
<reference evidence="4" key="1">
    <citation type="submission" date="2023-05" db="EMBL/GenBank/DDBJ databases">
        <title>Whole genome sequence of Commensalibacter sp.</title>
        <authorList>
            <person name="Charoenyingcharoen P."/>
            <person name="Yukphan P."/>
        </authorList>
    </citation>
    <scope>NUCLEOTIDE SEQUENCE</scope>
    <source>
        <strain evidence="4">TBRC 10068</strain>
    </source>
</reference>
<dbReference type="Proteomes" id="UP001431775">
    <property type="component" value="Unassembled WGS sequence"/>
</dbReference>
<comment type="similarity">
    <text evidence="1">Belongs to the short-chain dehydrogenases/reductases (SDR) family.</text>
</comment>
<dbReference type="InterPro" id="IPR002347">
    <property type="entry name" value="SDR_fam"/>
</dbReference>
<dbReference type="PANTHER" id="PTHR44196">
    <property type="entry name" value="DEHYDROGENASE/REDUCTASE SDR FAMILY MEMBER 7B"/>
    <property type="match status" value="1"/>
</dbReference>
<comment type="caution">
    <text evidence="4">The sequence shown here is derived from an EMBL/GenBank/DDBJ whole genome shotgun (WGS) entry which is preliminary data.</text>
</comment>
<feature type="transmembrane region" description="Helical" evidence="3">
    <location>
        <begin position="6"/>
        <end position="29"/>
    </location>
</feature>
<name>A0ABT6Q7D3_9PROT</name>
<dbReference type="PRINTS" id="PR00081">
    <property type="entry name" value="GDHRDH"/>
</dbReference>
<protein>
    <submittedName>
        <fullName evidence="4">SDR family NAD(P)-dependent oxidoreductase</fullName>
    </submittedName>
</protein>
<keyword evidence="2" id="KW-0560">Oxidoreductase</keyword>
<dbReference type="RefSeq" id="WP_281462419.1">
    <property type="nucleotide sequence ID" value="NZ_JASBAN010000001.1"/>
</dbReference>
<keyword evidence="3" id="KW-1133">Transmembrane helix</keyword>